<gene>
    <name evidence="2" type="ORF">ACFPTP_04100</name>
</gene>
<dbReference type="PROSITE" id="PS51257">
    <property type="entry name" value="PROKAR_LIPOPROTEIN"/>
    <property type="match status" value="1"/>
</dbReference>
<feature type="chain" id="PRO_5046164160" description="Lipoprotein" evidence="1">
    <location>
        <begin position="21"/>
        <end position="142"/>
    </location>
</feature>
<dbReference type="Proteomes" id="UP001596071">
    <property type="component" value="Unassembled WGS sequence"/>
</dbReference>
<feature type="signal peptide" evidence="1">
    <location>
        <begin position="1"/>
        <end position="20"/>
    </location>
</feature>
<protein>
    <recommendedName>
        <fullName evidence="4">Lipoprotein</fullName>
    </recommendedName>
</protein>
<proteinExistence type="predicted"/>
<evidence type="ECO:0000313" key="3">
    <source>
        <dbReference type="Proteomes" id="UP001596071"/>
    </source>
</evidence>
<sequence length="142" mass="16823">MKKSFLLPLLLLIMTGCSFNNDGYTFTEISSLDNLDDNAQEFFIRNVEDKSGIGIFVNKVNDENFYLYLSPEFIANNGRNFIVDVKTEKDSFNLYITDTFRKEDIREYRLYEVFVEKEYEYLRTFKNGKEIDMQVIGENPQR</sequence>
<reference evidence="3" key="1">
    <citation type="journal article" date="2019" name="Int. J. Syst. Evol. Microbiol.">
        <title>The Global Catalogue of Microorganisms (GCM) 10K type strain sequencing project: providing services to taxonomists for standard genome sequencing and annotation.</title>
        <authorList>
            <consortium name="The Broad Institute Genomics Platform"/>
            <consortium name="The Broad Institute Genome Sequencing Center for Infectious Disease"/>
            <person name="Wu L."/>
            <person name="Ma J."/>
        </authorList>
    </citation>
    <scope>NUCLEOTIDE SEQUENCE [LARGE SCALE GENOMIC DNA]</scope>
    <source>
        <strain evidence="3">KACC 11299</strain>
    </source>
</reference>
<name>A0ABW0TWS6_9BACL</name>
<keyword evidence="1" id="KW-0732">Signal</keyword>
<dbReference type="RefSeq" id="WP_381442431.1">
    <property type="nucleotide sequence ID" value="NZ_JBHSNP010000009.1"/>
</dbReference>
<keyword evidence="3" id="KW-1185">Reference proteome</keyword>
<evidence type="ECO:0008006" key="4">
    <source>
        <dbReference type="Google" id="ProtNLM"/>
    </source>
</evidence>
<organism evidence="2 3">
    <name type="scientific">Sporosarcina koreensis</name>
    <dbReference type="NCBI Taxonomy" id="334735"/>
    <lineage>
        <taxon>Bacteria</taxon>
        <taxon>Bacillati</taxon>
        <taxon>Bacillota</taxon>
        <taxon>Bacilli</taxon>
        <taxon>Bacillales</taxon>
        <taxon>Caryophanaceae</taxon>
        <taxon>Sporosarcina</taxon>
    </lineage>
</organism>
<evidence type="ECO:0000256" key="1">
    <source>
        <dbReference type="SAM" id="SignalP"/>
    </source>
</evidence>
<dbReference type="EMBL" id="JBHSNP010000009">
    <property type="protein sequence ID" value="MFC5602394.1"/>
    <property type="molecule type" value="Genomic_DNA"/>
</dbReference>
<comment type="caution">
    <text evidence="2">The sequence shown here is derived from an EMBL/GenBank/DDBJ whole genome shotgun (WGS) entry which is preliminary data.</text>
</comment>
<accession>A0ABW0TWS6</accession>
<evidence type="ECO:0000313" key="2">
    <source>
        <dbReference type="EMBL" id="MFC5602394.1"/>
    </source>
</evidence>